<gene>
    <name evidence="1" type="ORF">PoB_007273300</name>
</gene>
<dbReference type="EMBL" id="BLXT01008173">
    <property type="protein sequence ID" value="GFO46228.1"/>
    <property type="molecule type" value="Genomic_DNA"/>
</dbReference>
<feature type="non-terminal residue" evidence="1">
    <location>
        <position position="1"/>
    </location>
</feature>
<comment type="caution">
    <text evidence="1">The sequence shown here is derived from an EMBL/GenBank/DDBJ whole genome shotgun (WGS) entry which is preliminary data.</text>
</comment>
<keyword evidence="2" id="KW-1185">Reference proteome</keyword>
<evidence type="ECO:0000313" key="2">
    <source>
        <dbReference type="Proteomes" id="UP000735302"/>
    </source>
</evidence>
<evidence type="ECO:0000313" key="1">
    <source>
        <dbReference type="EMBL" id="GFO46228.1"/>
    </source>
</evidence>
<proteinExistence type="predicted"/>
<accession>A0AAV4DPI8</accession>
<reference evidence="1 2" key="1">
    <citation type="journal article" date="2021" name="Elife">
        <title>Chloroplast acquisition without the gene transfer in kleptoplastic sea slugs, Plakobranchus ocellatus.</title>
        <authorList>
            <person name="Maeda T."/>
            <person name="Takahashi S."/>
            <person name="Yoshida T."/>
            <person name="Shimamura S."/>
            <person name="Takaki Y."/>
            <person name="Nagai Y."/>
            <person name="Toyoda A."/>
            <person name="Suzuki Y."/>
            <person name="Arimoto A."/>
            <person name="Ishii H."/>
            <person name="Satoh N."/>
            <person name="Nishiyama T."/>
            <person name="Hasebe M."/>
            <person name="Maruyama T."/>
            <person name="Minagawa J."/>
            <person name="Obokata J."/>
            <person name="Shigenobu S."/>
        </authorList>
    </citation>
    <scope>NUCLEOTIDE SEQUENCE [LARGE SCALE GENOMIC DNA]</scope>
</reference>
<dbReference type="AlphaFoldDB" id="A0AAV4DPI8"/>
<protein>
    <submittedName>
        <fullName evidence="1">Uncharacterized protein</fullName>
    </submittedName>
</protein>
<dbReference type="Proteomes" id="UP000735302">
    <property type="component" value="Unassembled WGS sequence"/>
</dbReference>
<name>A0AAV4DPI8_9GAST</name>
<organism evidence="1 2">
    <name type="scientific">Plakobranchus ocellatus</name>
    <dbReference type="NCBI Taxonomy" id="259542"/>
    <lineage>
        <taxon>Eukaryota</taxon>
        <taxon>Metazoa</taxon>
        <taxon>Spiralia</taxon>
        <taxon>Lophotrochozoa</taxon>
        <taxon>Mollusca</taxon>
        <taxon>Gastropoda</taxon>
        <taxon>Heterobranchia</taxon>
        <taxon>Euthyneura</taxon>
        <taxon>Panpulmonata</taxon>
        <taxon>Sacoglossa</taxon>
        <taxon>Placobranchoidea</taxon>
        <taxon>Plakobranchidae</taxon>
        <taxon>Plakobranchus</taxon>
    </lineage>
</organism>
<sequence>HLKKSWDCDLASVEKLCSPLSKWMRYRYWQAVVQSGYKKCWWNFLKKDKVNFPFKGIKNCAALEQCIHKILKGPDGAVSFFYLQSYPQPESTWTKFYENICSLLQASRSCELESAESNCSPLTKWMTDQYWQNLIQVVFLWCWPALKNYNIEFPS</sequence>